<feature type="non-terminal residue" evidence="1">
    <location>
        <position position="1"/>
    </location>
</feature>
<accession>A0ABN7WMA8</accession>
<protein>
    <submittedName>
        <fullName evidence="1">1223_t:CDS:1</fullName>
    </submittedName>
</protein>
<proteinExistence type="predicted"/>
<evidence type="ECO:0000313" key="1">
    <source>
        <dbReference type="EMBL" id="CAG8834474.1"/>
    </source>
</evidence>
<name>A0ABN7WMA8_GIGMA</name>
<comment type="caution">
    <text evidence="1">The sequence shown here is derived from an EMBL/GenBank/DDBJ whole genome shotgun (WGS) entry which is preliminary data.</text>
</comment>
<sequence>PNRSEKINKKENIGLNLATSALVFAKKYEEEAIQYDNKFSYGNFKVTIEENPSKKNLQCIRYLQYNLHGIYIHFDLECAKKNSLKVYLLDKSPNALIYEKIPVLVEVI</sequence>
<dbReference type="Proteomes" id="UP000789901">
    <property type="component" value="Unassembled WGS sequence"/>
</dbReference>
<feature type="non-terminal residue" evidence="1">
    <location>
        <position position="108"/>
    </location>
</feature>
<gene>
    <name evidence="1" type="ORF">GMARGA_LOCUS32074</name>
</gene>
<reference evidence="1 2" key="1">
    <citation type="submission" date="2021-06" db="EMBL/GenBank/DDBJ databases">
        <authorList>
            <person name="Kallberg Y."/>
            <person name="Tangrot J."/>
            <person name="Rosling A."/>
        </authorList>
    </citation>
    <scope>NUCLEOTIDE SEQUENCE [LARGE SCALE GENOMIC DNA]</scope>
    <source>
        <strain evidence="1 2">120-4 pot B 10/14</strain>
    </source>
</reference>
<dbReference type="EMBL" id="CAJVQB010049434">
    <property type="protein sequence ID" value="CAG8834474.1"/>
    <property type="molecule type" value="Genomic_DNA"/>
</dbReference>
<organism evidence="1 2">
    <name type="scientific">Gigaspora margarita</name>
    <dbReference type="NCBI Taxonomy" id="4874"/>
    <lineage>
        <taxon>Eukaryota</taxon>
        <taxon>Fungi</taxon>
        <taxon>Fungi incertae sedis</taxon>
        <taxon>Mucoromycota</taxon>
        <taxon>Glomeromycotina</taxon>
        <taxon>Glomeromycetes</taxon>
        <taxon>Diversisporales</taxon>
        <taxon>Gigasporaceae</taxon>
        <taxon>Gigaspora</taxon>
    </lineage>
</organism>
<keyword evidence="2" id="KW-1185">Reference proteome</keyword>
<evidence type="ECO:0000313" key="2">
    <source>
        <dbReference type="Proteomes" id="UP000789901"/>
    </source>
</evidence>